<feature type="region of interest" description="Disordered" evidence="1">
    <location>
        <begin position="1"/>
        <end position="89"/>
    </location>
</feature>
<keyword evidence="3" id="KW-1185">Reference proteome</keyword>
<feature type="compositionally biased region" description="Low complexity" evidence="1">
    <location>
        <begin position="32"/>
        <end position="47"/>
    </location>
</feature>
<proteinExistence type="predicted"/>
<evidence type="ECO:0000313" key="3">
    <source>
        <dbReference type="Proteomes" id="UP000319598"/>
    </source>
</evidence>
<sequence>MATAQHINVSNGVPPIPSTATGVHTNEAGQRPAPQAPAAPAAPAAPQVPEGFTLPPAPQGFVPAAQVQPGAVPPVPAQPAQPAQPAAPAVAPTYSNFDTTTIEDPGLRAAADLFKSVGAAKGLDIDRAIGRAIDSGNVADIDLVYLAQTGGQDAQNLIQMAQSLVSQAGAYQERTVSNLHAAAGGKANFDAAVAVFNQSAPPATKHAVKALLDSGNPTNIQNAGQMLIDFARQAGALVQPGQGFQNPAAAQPSQQVVGTTPGQFKEALAELNQKYANRRDSEAYLTARNELYRARQIGYDAGLR</sequence>
<protein>
    <recommendedName>
        <fullName evidence="4">Scaffolding protein</fullName>
    </recommendedName>
</protein>
<evidence type="ECO:0000313" key="2">
    <source>
        <dbReference type="EMBL" id="QDH84684.1"/>
    </source>
</evidence>
<dbReference type="EMBL" id="MK962640">
    <property type="protein sequence ID" value="QDH84684.1"/>
    <property type="molecule type" value="Genomic_DNA"/>
</dbReference>
<dbReference type="Proteomes" id="UP000319598">
    <property type="component" value="Segment"/>
</dbReference>
<feature type="compositionally biased region" description="Low complexity" evidence="1">
    <location>
        <begin position="80"/>
        <end position="89"/>
    </location>
</feature>
<organism evidence="2 3">
    <name type="scientific">Achromobacter phage vB_AxyP_19-32_Axy23</name>
    <dbReference type="NCBI Taxonomy" id="2591047"/>
    <lineage>
        <taxon>Viruses</taxon>
        <taxon>Duplodnaviria</taxon>
        <taxon>Heunggongvirae</taxon>
        <taxon>Uroviricota</taxon>
        <taxon>Caudoviricetes</taxon>
        <taxon>Autographivirales</taxon>
        <taxon>Autoscriptoviridae</taxon>
        <taxon>Axyvirus</taxon>
        <taxon>Axyvirus 1932Axy23</taxon>
    </lineage>
</organism>
<feature type="compositionally biased region" description="Polar residues" evidence="1">
    <location>
        <begin position="1"/>
        <end position="11"/>
    </location>
</feature>
<evidence type="ECO:0008006" key="4">
    <source>
        <dbReference type="Google" id="ProtNLM"/>
    </source>
</evidence>
<evidence type="ECO:0000256" key="1">
    <source>
        <dbReference type="SAM" id="MobiDB-lite"/>
    </source>
</evidence>
<name>A0A514CW21_9CAUD</name>
<gene>
    <name evidence="2" type="ORF">Axy23_035</name>
</gene>
<reference evidence="2 3" key="1">
    <citation type="submission" date="2019-05" db="EMBL/GenBank/DDBJ databases">
        <title>Complete genome sequence of sixteen phages from Abidjan, cote d'Ivoire, isolated on a single strain of Achromobacter xylosoxidans.</title>
        <authorList>
            <person name="Essoh C."/>
            <person name="Vernadet J.-P."/>
            <person name="Vergnaud G."/>
            <person name="Pourcel C."/>
        </authorList>
    </citation>
    <scope>NUCLEOTIDE SEQUENCE [LARGE SCALE GENOMIC DNA]</scope>
</reference>
<feature type="compositionally biased region" description="Polar residues" evidence="1">
    <location>
        <begin position="18"/>
        <end position="28"/>
    </location>
</feature>
<accession>A0A514CW21</accession>